<reference evidence="6 7" key="1">
    <citation type="submission" date="2018-02" db="EMBL/GenBank/DDBJ databases">
        <title>Draft genome of wild Prunus yedoensis var. nudiflora.</title>
        <authorList>
            <person name="Baek S."/>
            <person name="Kim J.-H."/>
            <person name="Choi K."/>
            <person name="Kim G.-B."/>
            <person name="Cho A."/>
            <person name="Jang H."/>
            <person name="Shin C.-H."/>
            <person name="Yu H.-J."/>
            <person name="Mun J.-H."/>
        </authorList>
    </citation>
    <scope>NUCLEOTIDE SEQUENCE [LARGE SCALE GENOMIC DNA]</scope>
    <source>
        <strain evidence="7">cv. Jeju island</strain>
        <tissue evidence="6">Leaf</tissue>
    </source>
</reference>
<comment type="subcellular location">
    <subcellularLocation>
        <location evidence="1">Nucleus</location>
    </subcellularLocation>
</comment>
<keyword evidence="7" id="KW-1185">Reference proteome</keyword>
<dbReference type="InterPro" id="IPR015300">
    <property type="entry name" value="DNA-bd_pseudobarrel_sf"/>
</dbReference>
<accession>A0A314Y8K7</accession>
<comment type="caution">
    <text evidence="6">The sequence shown here is derived from an EMBL/GenBank/DDBJ whole genome shotgun (WGS) entry which is preliminary data.</text>
</comment>
<dbReference type="AlphaFoldDB" id="A0A314Y8K7"/>
<keyword evidence="4" id="KW-0804">Transcription</keyword>
<keyword evidence="2" id="KW-0805">Transcription regulation</keyword>
<protein>
    <recommendedName>
        <fullName evidence="8">TF-B3 domain-containing protein</fullName>
    </recommendedName>
</protein>
<evidence type="ECO:0000256" key="2">
    <source>
        <dbReference type="ARBA" id="ARBA00023015"/>
    </source>
</evidence>
<dbReference type="Gene3D" id="2.40.330.10">
    <property type="entry name" value="DNA-binding pseudobarrel domain"/>
    <property type="match status" value="1"/>
</dbReference>
<dbReference type="OrthoDB" id="811266at2759"/>
<evidence type="ECO:0000256" key="3">
    <source>
        <dbReference type="ARBA" id="ARBA00023125"/>
    </source>
</evidence>
<sequence>MGIEKCLTEIDIVSRRVGYIWEFCCSIRRVGRYRKPVLQSEGWLKFVNYKGLKVGDKIVLDTEANDFRGTQFRIRAQKLNKECDQWVDV</sequence>
<evidence type="ECO:0000313" key="7">
    <source>
        <dbReference type="Proteomes" id="UP000250321"/>
    </source>
</evidence>
<proteinExistence type="predicted"/>
<evidence type="ECO:0000256" key="1">
    <source>
        <dbReference type="ARBA" id="ARBA00004123"/>
    </source>
</evidence>
<organism evidence="6 7">
    <name type="scientific">Prunus yedoensis var. nudiflora</name>
    <dbReference type="NCBI Taxonomy" id="2094558"/>
    <lineage>
        <taxon>Eukaryota</taxon>
        <taxon>Viridiplantae</taxon>
        <taxon>Streptophyta</taxon>
        <taxon>Embryophyta</taxon>
        <taxon>Tracheophyta</taxon>
        <taxon>Spermatophyta</taxon>
        <taxon>Magnoliopsida</taxon>
        <taxon>eudicotyledons</taxon>
        <taxon>Gunneridae</taxon>
        <taxon>Pentapetalae</taxon>
        <taxon>rosids</taxon>
        <taxon>fabids</taxon>
        <taxon>Rosales</taxon>
        <taxon>Rosaceae</taxon>
        <taxon>Amygdaloideae</taxon>
        <taxon>Amygdaleae</taxon>
        <taxon>Prunus</taxon>
    </lineage>
</organism>
<name>A0A314Y8K7_PRUYE</name>
<dbReference type="SUPFAM" id="SSF101936">
    <property type="entry name" value="DNA-binding pseudobarrel domain"/>
    <property type="match status" value="1"/>
</dbReference>
<dbReference type="Proteomes" id="UP000250321">
    <property type="component" value="Unassembled WGS sequence"/>
</dbReference>
<keyword evidence="5" id="KW-0539">Nucleus</keyword>
<evidence type="ECO:0000256" key="5">
    <source>
        <dbReference type="ARBA" id="ARBA00023242"/>
    </source>
</evidence>
<keyword evidence="3" id="KW-0238">DNA-binding</keyword>
<dbReference type="GO" id="GO:0003677">
    <property type="term" value="F:DNA binding"/>
    <property type="evidence" value="ECO:0007669"/>
    <property type="project" value="UniProtKB-KW"/>
</dbReference>
<dbReference type="EMBL" id="PJQY01001516">
    <property type="protein sequence ID" value="PQQ01970.1"/>
    <property type="molecule type" value="Genomic_DNA"/>
</dbReference>
<dbReference type="GO" id="GO:0005634">
    <property type="term" value="C:nucleus"/>
    <property type="evidence" value="ECO:0007669"/>
    <property type="project" value="UniProtKB-SubCell"/>
</dbReference>
<evidence type="ECO:0000313" key="6">
    <source>
        <dbReference type="EMBL" id="PQQ01970.1"/>
    </source>
</evidence>
<evidence type="ECO:0000256" key="4">
    <source>
        <dbReference type="ARBA" id="ARBA00023163"/>
    </source>
</evidence>
<gene>
    <name evidence="6" type="ORF">Pyn_37141</name>
</gene>
<evidence type="ECO:0008006" key="8">
    <source>
        <dbReference type="Google" id="ProtNLM"/>
    </source>
</evidence>